<reference evidence="6" key="1">
    <citation type="submission" date="2020-03" db="EMBL/GenBank/DDBJ databases">
        <title>Draft sequencing of Paenibacilllus sp. S3N08.</title>
        <authorList>
            <person name="Kim D.-U."/>
        </authorList>
    </citation>
    <scope>NUCLEOTIDE SEQUENCE</scope>
    <source>
        <strain evidence="6">S3N08</strain>
    </source>
</reference>
<organism evidence="6 7">
    <name type="scientific">Paenibacillus agricola</name>
    <dbReference type="NCBI Taxonomy" id="2716264"/>
    <lineage>
        <taxon>Bacteria</taxon>
        <taxon>Bacillati</taxon>
        <taxon>Bacillota</taxon>
        <taxon>Bacilli</taxon>
        <taxon>Bacillales</taxon>
        <taxon>Paenibacillaceae</taxon>
        <taxon>Paenibacillus</taxon>
    </lineage>
</organism>
<dbReference type="InterPro" id="IPR003439">
    <property type="entry name" value="ABC_transporter-like_ATP-bd"/>
</dbReference>
<dbReference type="Gene3D" id="3.40.50.300">
    <property type="entry name" value="P-loop containing nucleotide triphosphate hydrolases"/>
    <property type="match status" value="1"/>
</dbReference>
<evidence type="ECO:0000256" key="1">
    <source>
        <dbReference type="ARBA" id="ARBA00005417"/>
    </source>
</evidence>
<evidence type="ECO:0000313" key="7">
    <source>
        <dbReference type="Proteomes" id="UP001165962"/>
    </source>
</evidence>
<dbReference type="InterPro" id="IPR003593">
    <property type="entry name" value="AAA+_ATPase"/>
</dbReference>
<comment type="similarity">
    <text evidence="1">Belongs to the ABC transporter superfamily.</text>
</comment>
<sequence>MKDNHPNTNEIILDIKNMKKYYPVYKGLFKKVENHVKAVDDVSLFVRRGETLGLVGESGCGKTTLGKCIVRLQSPTSGEMRYRFDNGDMRDILTLDKQESFSVHKKIQIVFQDPYSSLNPVKTIYDSFEEPLRIHGMGSKAQRKEIIVQLLESVNLRADYMYRYPHEFSGGQRQRICIARALCIRPELMVCDEPVSALDVSIQAQVLNLMKDLQQQMNLTYIFIAHDLSVVEYMSDRIAVMYLGQVVELASSDSLYYSPRHPYTEALLSAVPIPELDKKKERIVLKGDVPSPIDPPQGCRFHPRCEKCQAICRVEAPVLRRVAGTEDHFVACHLVDTLPIELTLQ</sequence>
<dbReference type="NCBIfam" id="TIGR01727">
    <property type="entry name" value="oligo_HPY"/>
    <property type="match status" value="1"/>
</dbReference>
<dbReference type="SUPFAM" id="SSF52540">
    <property type="entry name" value="P-loop containing nucleoside triphosphate hydrolases"/>
    <property type="match status" value="1"/>
</dbReference>
<keyword evidence="2" id="KW-0813">Transport</keyword>
<accession>A0ABX0JAI9</accession>
<protein>
    <submittedName>
        <fullName evidence="6">Dipeptide ABC transporter ATP-binding protein</fullName>
    </submittedName>
</protein>
<evidence type="ECO:0000256" key="2">
    <source>
        <dbReference type="ARBA" id="ARBA00022448"/>
    </source>
</evidence>
<dbReference type="EMBL" id="JAAOIW010000009">
    <property type="protein sequence ID" value="NHN32766.1"/>
    <property type="molecule type" value="Genomic_DNA"/>
</dbReference>
<feature type="domain" description="ABC transporter" evidence="5">
    <location>
        <begin position="13"/>
        <end position="268"/>
    </location>
</feature>
<dbReference type="NCBIfam" id="NF008453">
    <property type="entry name" value="PRK11308.1"/>
    <property type="match status" value="1"/>
</dbReference>
<dbReference type="InterPro" id="IPR017871">
    <property type="entry name" value="ABC_transporter-like_CS"/>
</dbReference>
<dbReference type="CDD" id="cd03257">
    <property type="entry name" value="ABC_NikE_OppD_transporters"/>
    <property type="match status" value="1"/>
</dbReference>
<proteinExistence type="inferred from homology"/>
<dbReference type="SMART" id="SM00382">
    <property type="entry name" value="AAA"/>
    <property type="match status" value="1"/>
</dbReference>
<gene>
    <name evidence="6" type="ORF">G9U52_23380</name>
</gene>
<dbReference type="Proteomes" id="UP001165962">
    <property type="component" value="Unassembled WGS sequence"/>
</dbReference>
<comment type="caution">
    <text evidence="6">The sequence shown here is derived from an EMBL/GenBank/DDBJ whole genome shotgun (WGS) entry which is preliminary data.</text>
</comment>
<keyword evidence="4 6" id="KW-0067">ATP-binding</keyword>
<keyword evidence="3" id="KW-0547">Nucleotide-binding</keyword>
<dbReference type="PROSITE" id="PS50893">
    <property type="entry name" value="ABC_TRANSPORTER_2"/>
    <property type="match status" value="1"/>
</dbReference>
<dbReference type="PROSITE" id="PS00211">
    <property type="entry name" value="ABC_TRANSPORTER_1"/>
    <property type="match status" value="1"/>
</dbReference>
<dbReference type="InterPro" id="IPR050319">
    <property type="entry name" value="ABC_transp_ATP-bind"/>
</dbReference>
<dbReference type="RefSeq" id="WP_166153066.1">
    <property type="nucleotide sequence ID" value="NZ_JAAOIW010000009.1"/>
</dbReference>
<dbReference type="InterPro" id="IPR027417">
    <property type="entry name" value="P-loop_NTPase"/>
</dbReference>
<dbReference type="InterPro" id="IPR013563">
    <property type="entry name" value="Oligopep_ABC_C"/>
</dbReference>
<dbReference type="PANTHER" id="PTHR43776">
    <property type="entry name" value="TRANSPORT ATP-BINDING PROTEIN"/>
    <property type="match status" value="1"/>
</dbReference>
<dbReference type="Pfam" id="PF00005">
    <property type="entry name" value="ABC_tran"/>
    <property type="match status" value="1"/>
</dbReference>
<keyword evidence="7" id="KW-1185">Reference proteome</keyword>
<evidence type="ECO:0000259" key="5">
    <source>
        <dbReference type="PROSITE" id="PS50893"/>
    </source>
</evidence>
<dbReference type="Pfam" id="PF08352">
    <property type="entry name" value="oligo_HPY"/>
    <property type="match status" value="1"/>
</dbReference>
<evidence type="ECO:0000256" key="4">
    <source>
        <dbReference type="ARBA" id="ARBA00022840"/>
    </source>
</evidence>
<evidence type="ECO:0000256" key="3">
    <source>
        <dbReference type="ARBA" id="ARBA00022741"/>
    </source>
</evidence>
<evidence type="ECO:0000313" key="6">
    <source>
        <dbReference type="EMBL" id="NHN32766.1"/>
    </source>
</evidence>
<name>A0ABX0JAI9_9BACL</name>
<dbReference type="GO" id="GO:0005524">
    <property type="term" value="F:ATP binding"/>
    <property type="evidence" value="ECO:0007669"/>
    <property type="project" value="UniProtKB-KW"/>
</dbReference>